<gene>
    <name evidence="3" type="ORF">LzC2_00120</name>
</gene>
<dbReference type="Gene3D" id="3.20.20.150">
    <property type="entry name" value="Divalent-metal-dependent TIM barrel enzymes"/>
    <property type="match status" value="1"/>
</dbReference>
<sequence>MKYGLNLLLWTPEVTAEHAPLLADVKKWGYDGAELPLFAGDGSTGAALGKMCDDAGLARTAVTVCDADHDPISTDAAVRAAAADHLKQILDCCAAAGVETLCGPLHSALGKFSGSGRTEEEWKRAVDVLAEVADHAQSVGVTVAVEAINRFECYFLNAQTDVADFAAAVNKPALGCMYDTFHANLEEKNVPAAIRHVKDQLRHVHISENDRSTPGEGQVHWDETFAALKEIGYDGWMVIEAFGLAMPELAEPTKIWRRMYPTEEHLAVNGLAFMKQHAE</sequence>
<name>A0ABX1V6L0_9PLAN</name>
<dbReference type="PANTHER" id="PTHR43489:SF7">
    <property type="entry name" value="3-DEHYDRO-D-GULOSIDE 4-EPIMERASE-RELATED"/>
    <property type="match status" value="1"/>
</dbReference>
<organism evidence="3 4">
    <name type="scientific">Alienimonas chondri</name>
    <dbReference type="NCBI Taxonomy" id="2681879"/>
    <lineage>
        <taxon>Bacteria</taxon>
        <taxon>Pseudomonadati</taxon>
        <taxon>Planctomycetota</taxon>
        <taxon>Planctomycetia</taxon>
        <taxon>Planctomycetales</taxon>
        <taxon>Planctomycetaceae</taxon>
        <taxon>Alienimonas</taxon>
    </lineage>
</organism>
<dbReference type="SUPFAM" id="SSF51658">
    <property type="entry name" value="Xylose isomerase-like"/>
    <property type="match status" value="1"/>
</dbReference>
<protein>
    <submittedName>
        <fullName evidence="3">D-tagatose 3-epimerase</fullName>
        <ecNumber evidence="3">5.1.3.31</ecNumber>
    </submittedName>
</protein>
<comment type="caution">
    <text evidence="3">The sequence shown here is derived from an EMBL/GenBank/DDBJ whole genome shotgun (WGS) entry which is preliminary data.</text>
</comment>
<dbReference type="RefSeq" id="WP_171182444.1">
    <property type="nucleotide sequence ID" value="NZ_WTPX01000001.1"/>
</dbReference>
<dbReference type="PANTHER" id="PTHR43489">
    <property type="entry name" value="ISOMERASE"/>
    <property type="match status" value="1"/>
</dbReference>
<dbReference type="GO" id="GO:0016853">
    <property type="term" value="F:isomerase activity"/>
    <property type="evidence" value="ECO:0007669"/>
    <property type="project" value="UniProtKB-KW"/>
</dbReference>
<evidence type="ECO:0000313" key="4">
    <source>
        <dbReference type="Proteomes" id="UP000609651"/>
    </source>
</evidence>
<dbReference type="Pfam" id="PF01261">
    <property type="entry name" value="AP_endonuc_2"/>
    <property type="match status" value="1"/>
</dbReference>
<dbReference type="InterPro" id="IPR036237">
    <property type="entry name" value="Xyl_isomerase-like_sf"/>
</dbReference>
<dbReference type="Proteomes" id="UP000609651">
    <property type="component" value="Unassembled WGS sequence"/>
</dbReference>
<proteinExistence type="predicted"/>
<keyword evidence="4" id="KW-1185">Reference proteome</keyword>
<reference evidence="3 4" key="1">
    <citation type="journal article" date="2020" name="Syst. Appl. Microbiol.">
        <title>Alienimonas chondri sp. nov., a novel planctomycete isolated from the biofilm of the red alga Chondrus crispus.</title>
        <authorList>
            <person name="Vitorino I."/>
            <person name="Albuquerque L."/>
            <person name="Wiegand S."/>
            <person name="Kallscheuer N."/>
            <person name="da Costa M.S."/>
            <person name="Lobo-da-Cunha A."/>
            <person name="Jogler C."/>
            <person name="Lage O.M."/>
        </authorList>
    </citation>
    <scope>NUCLEOTIDE SEQUENCE [LARGE SCALE GENOMIC DNA]</scope>
    <source>
        <strain evidence="3 4">LzC2</strain>
    </source>
</reference>
<evidence type="ECO:0000259" key="2">
    <source>
        <dbReference type="Pfam" id="PF01261"/>
    </source>
</evidence>
<dbReference type="InterPro" id="IPR050417">
    <property type="entry name" value="Sugar_Epim/Isomerase"/>
</dbReference>
<keyword evidence="1 3" id="KW-0413">Isomerase</keyword>
<evidence type="ECO:0000256" key="1">
    <source>
        <dbReference type="ARBA" id="ARBA00023235"/>
    </source>
</evidence>
<accession>A0ABX1V6L0</accession>
<dbReference type="EC" id="5.1.3.31" evidence="3"/>
<dbReference type="EMBL" id="WTPX01000001">
    <property type="protein sequence ID" value="NNJ23965.1"/>
    <property type="molecule type" value="Genomic_DNA"/>
</dbReference>
<feature type="domain" description="Xylose isomerase-like TIM barrel" evidence="2">
    <location>
        <begin position="23"/>
        <end position="251"/>
    </location>
</feature>
<evidence type="ECO:0000313" key="3">
    <source>
        <dbReference type="EMBL" id="NNJ23965.1"/>
    </source>
</evidence>
<dbReference type="InterPro" id="IPR013022">
    <property type="entry name" value="Xyl_isomerase-like_TIM-brl"/>
</dbReference>